<dbReference type="NCBIfam" id="TIGR02675">
    <property type="entry name" value="tape_meas_nterm"/>
    <property type="match status" value="1"/>
</dbReference>
<comment type="caution">
    <text evidence="2">The sequence shown here is derived from an EMBL/GenBank/DDBJ whole genome shotgun (WGS) entry which is preliminary data.</text>
</comment>
<evidence type="ECO:0000313" key="2">
    <source>
        <dbReference type="EMBL" id="MWL46725.1"/>
    </source>
</evidence>
<dbReference type="RefSeq" id="WP_160445633.1">
    <property type="nucleotide sequence ID" value="NZ_WTMY01000137.1"/>
</dbReference>
<organism evidence="2 3">
    <name type="scientific">Escherichia coli</name>
    <dbReference type="NCBI Taxonomy" id="562"/>
    <lineage>
        <taxon>Bacteria</taxon>
        <taxon>Pseudomonadati</taxon>
        <taxon>Pseudomonadota</taxon>
        <taxon>Gammaproteobacteria</taxon>
        <taxon>Enterobacterales</taxon>
        <taxon>Enterobacteriaceae</taxon>
        <taxon>Escherichia</taxon>
    </lineage>
</organism>
<protein>
    <submittedName>
        <fullName evidence="2">Tape measure protein</fullName>
    </submittedName>
</protein>
<dbReference type="Pfam" id="PF20155">
    <property type="entry name" value="TMP_3"/>
    <property type="match status" value="1"/>
</dbReference>
<proteinExistence type="predicted"/>
<gene>
    <name evidence="2" type="ORF">GQM04_14600</name>
</gene>
<sequence length="692" mass="75523">MSKFTVDSFIVELGFSENVVKGLQRVEKAALQSAQRIEKNLNKGFRINTKQLDSNLTASLGQLERKFNKAFDKIEQRLKNTRAFKIKTEIEDTLKPLRQPRQPRISGNRAITAAHSVNMSKLRDFNPMLEKYFKSQYYSLSSKSKTLGNEAFNRELAKLNQSLRETLSKFNKTTSKNNHSENASNSLDVLATSAIKAGTAIYSFQTALEAYKKVMEVGLKKEASQRAAQFVLGDEGAKRATEFVKNLADSSGVDQIETLSSFAKFSAGAGDMDTGQKESLFSNVIGTSRLMGLSTDEINGILKAFEQMASKGKIQAEELRGQLGDRMAGAFQLFARSLGMTTEELDKAMKDGKVLSKDVLPKVSAEMGRMIDKAGGWEKIINSTQTQLGRLSNSWNNNLALMFDGSQEGLTDFTRSLTNLLGSLGGQSKNLGEHFGDLMKSMSNGIDDLTTISYRVQGFFDRVTLAYRELDDTQKAVADGLANGLLSALKGLAGIVAVRSGIGAVGGIWNLIRAISTLGNAANTAAGRINSRSAGSVESGKGKLSVADAITKVMIVGMATDVINSIVKPFYERQMSQSDNPIDKVVRSKVEPTDQALSGDMNSLAAVLWAMVQGKSKDVPQFSPQALNNLKGRVETFTQDLKVIKPSVNIQPQTINITTQTVLDGKVIDERTTSHINRMQEDTLISSAYPEE</sequence>
<evidence type="ECO:0000313" key="3">
    <source>
        <dbReference type="Proteomes" id="UP000487258"/>
    </source>
</evidence>
<evidence type="ECO:0000259" key="1">
    <source>
        <dbReference type="Pfam" id="PF20155"/>
    </source>
</evidence>
<name>A0A6L6ZTE3_ECOLX</name>
<reference evidence="2 3" key="1">
    <citation type="submission" date="2019-12" db="EMBL/GenBank/DDBJ databases">
        <title>Enteriobacteria Tanzani isolates_10432.</title>
        <authorList>
            <person name="Subbiah M."/>
            <person name="Call D."/>
        </authorList>
    </citation>
    <scope>NUCLEOTIDE SEQUENCE [LARGE SCALE GENOMIC DNA]</scope>
    <source>
        <strain evidence="2 3">10432wF6</strain>
    </source>
</reference>
<dbReference type="EMBL" id="WTMY01000137">
    <property type="protein sequence ID" value="MWL46725.1"/>
    <property type="molecule type" value="Genomic_DNA"/>
</dbReference>
<feature type="domain" description="Tape measure protein N-terminal" evidence="1">
    <location>
        <begin position="232"/>
        <end position="398"/>
    </location>
</feature>
<accession>A0A6L6ZTE3</accession>
<dbReference type="Proteomes" id="UP000487258">
    <property type="component" value="Unassembled WGS sequence"/>
</dbReference>
<dbReference type="InterPro" id="IPR013491">
    <property type="entry name" value="Tape_meas_N"/>
</dbReference>
<dbReference type="AlphaFoldDB" id="A0A6L6ZTE3"/>